<keyword evidence="1" id="KW-0533">Nickel</keyword>
<keyword evidence="1" id="KW-0479">Metal-binding</keyword>
<dbReference type="EMBL" id="FXBJ01000002">
    <property type="protein sequence ID" value="SMH36544.1"/>
    <property type="molecule type" value="Genomic_DNA"/>
</dbReference>
<feature type="binding site" evidence="1">
    <location>
        <position position="145"/>
    </location>
    <ligand>
        <name>Ni(2+)</name>
        <dbReference type="ChEBI" id="CHEBI:49786"/>
    </ligand>
</feature>
<dbReference type="Pfam" id="PF08279">
    <property type="entry name" value="HTH_11"/>
    <property type="match status" value="1"/>
</dbReference>
<dbReference type="InterPro" id="IPR035922">
    <property type="entry name" value="3H_dom_sf"/>
</dbReference>
<feature type="binding site" evidence="1">
    <location>
        <position position="147"/>
    </location>
    <ligand>
        <name>Ni(2+)</name>
        <dbReference type="ChEBI" id="CHEBI:49786"/>
    </ligand>
</feature>
<evidence type="ECO:0000313" key="4">
    <source>
        <dbReference type="EMBL" id="SMH36544.1"/>
    </source>
</evidence>
<dbReference type="Gene3D" id="1.10.10.10">
    <property type="entry name" value="Winged helix-like DNA-binding domain superfamily/Winged helix DNA-binding domain"/>
    <property type="match status" value="1"/>
</dbReference>
<dbReference type="Proteomes" id="UP000193435">
    <property type="component" value="Unassembled WGS sequence"/>
</dbReference>
<dbReference type="RefSeq" id="WP_085559983.1">
    <property type="nucleotide sequence ID" value="NZ_FOAH01000003.1"/>
</dbReference>
<dbReference type="InterPro" id="IPR013196">
    <property type="entry name" value="HTH_11"/>
</dbReference>
<keyword evidence="5" id="KW-1185">Reference proteome</keyword>
<feature type="binding site" evidence="1">
    <location>
        <position position="86"/>
    </location>
    <ligand>
        <name>Ni(2+)</name>
        <dbReference type="ChEBI" id="CHEBI:49786"/>
    </ligand>
</feature>
<dbReference type="Pfam" id="PF02829">
    <property type="entry name" value="3H"/>
    <property type="match status" value="1"/>
</dbReference>
<dbReference type="AlphaFoldDB" id="A0A1X7NFN2"/>
<dbReference type="STRING" id="1073423.SAMN04488700_1894"/>
<dbReference type="Gene3D" id="3.30.1340.20">
    <property type="entry name" value="3H domain"/>
    <property type="match status" value="1"/>
</dbReference>
<dbReference type="PIRSF" id="PIRSF037847">
    <property type="entry name" value="NiaR"/>
    <property type="match status" value="1"/>
</dbReference>
<dbReference type="InterPro" id="IPR004173">
    <property type="entry name" value="3H_domain"/>
</dbReference>
<dbReference type="PANTHER" id="PTHR40068">
    <property type="entry name" value="TRANSCRIPTION REPRESSOR NIAR-RELATED"/>
    <property type="match status" value="1"/>
</dbReference>
<dbReference type="GO" id="GO:0046872">
    <property type="term" value="F:metal ion binding"/>
    <property type="evidence" value="ECO:0007669"/>
    <property type="project" value="UniProtKB-KW"/>
</dbReference>
<proteinExistence type="predicted"/>
<dbReference type="PANTHER" id="PTHR40068:SF1">
    <property type="entry name" value="TRANSCRIPTION REPRESSOR NIAR-RELATED"/>
    <property type="match status" value="1"/>
</dbReference>
<sequence length="173" mass="19199">MEPIKRRNKIVAALQKAKEPISASVLAKKLAVSRQIIVGDVALIRATGIDITATPKGYVLNSKESPDDRYIRKIACVHQLDETQKELYAIVDNGGELLDVIVEHPVYGELKGQLNIGSRHDADQFLQKITSLKANLLSGLTKGIHLHTIACKDEFVFNKIIQQLSSENLLYQD</sequence>
<name>A0A1X7NFN2_9LACT</name>
<reference evidence="4 5" key="1">
    <citation type="submission" date="2017-04" db="EMBL/GenBank/DDBJ databases">
        <authorList>
            <person name="Afonso C.L."/>
            <person name="Miller P.J."/>
            <person name="Scott M.A."/>
            <person name="Spackman E."/>
            <person name="Goraichik I."/>
            <person name="Dimitrov K.M."/>
            <person name="Suarez D.L."/>
            <person name="Swayne D.E."/>
        </authorList>
    </citation>
    <scope>NUCLEOTIDE SEQUENCE [LARGE SCALE GENOMIC DNA]</scope>
    <source>
        <strain evidence="4 5">LMG26642</strain>
    </source>
</reference>
<accession>A0A1X7NFN2</accession>
<dbReference type="OrthoDB" id="9792661at2"/>
<dbReference type="InterPro" id="IPR026043">
    <property type="entry name" value="NadR"/>
</dbReference>
<evidence type="ECO:0000313" key="5">
    <source>
        <dbReference type="Proteomes" id="UP000193435"/>
    </source>
</evidence>
<dbReference type="SUPFAM" id="SSF75500">
    <property type="entry name" value="Putative transcriptional regulator TM1602, C-terminal domain"/>
    <property type="match status" value="1"/>
</dbReference>
<gene>
    <name evidence="4" type="ORF">SAMN04488700_1894</name>
</gene>
<evidence type="ECO:0008006" key="6">
    <source>
        <dbReference type="Google" id="ProtNLM"/>
    </source>
</evidence>
<evidence type="ECO:0000259" key="3">
    <source>
        <dbReference type="Pfam" id="PF08279"/>
    </source>
</evidence>
<protein>
    <recommendedName>
        <fullName evidence="6">Transcriptional regulator</fullName>
    </recommendedName>
</protein>
<feature type="binding site" evidence="1">
    <location>
        <position position="78"/>
    </location>
    <ligand>
        <name>Ni(2+)</name>
        <dbReference type="ChEBI" id="CHEBI:49786"/>
    </ligand>
</feature>
<feature type="domain" description="3H" evidence="2">
    <location>
        <begin position="74"/>
        <end position="170"/>
    </location>
</feature>
<evidence type="ECO:0000256" key="1">
    <source>
        <dbReference type="PIRSR" id="PIRSR037847-1"/>
    </source>
</evidence>
<dbReference type="InterPro" id="IPR036390">
    <property type="entry name" value="WH_DNA-bd_sf"/>
</dbReference>
<organism evidence="4 5">
    <name type="scientific">Carnobacterium iners</name>
    <dbReference type="NCBI Taxonomy" id="1073423"/>
    <lineage>
        <taxon>Bacteria</taxon>
        <taxon>Bacillati</taxon>
        <taxon>Bacillota</taxon>
        <taxon>Bacilli</taxon>
        <taxon>Lactobacillales</taxon>
        <taxon>Carnobacteriaceae</taxon>
        <taxon>Carnobacterium</taxon>
    </lineage>
</organism>
<feature type="domain" description="Helix-turn-helix type 11" evidence="3">
    <location>
        <begin position="6"/>
        <end position="58"/>
    </location>
</feature>
<dbReference type="SUPFAM" id="SSF46785">
    <property type="entry name" value="Winged helix' DNA-binding domain"/>
    <property type="match status" value="1"/>
</dbReference>
<dbReference type="InterPro" id="IPR036388">
    <property type="entry name" value="WH-like_DNA-bd_sf"/>
</dbReference>
<evidence type="ECO:0000259" key="2">
    <source>
        <dbReference type="Pfam" id="PF02829"/>
    </source>
</evidence>